<feature type="transmembrane region" description="Helical" evidence="25">
    <location>
        <begin position="370"/>
        <end position="390"/>
    </location>
</feature>
<feature type="compositionally biased region" description="Low complexity" evidence="24">
    <location>
        <begin position="801"/>
        <end position="819"/>
    </location>
</feature>
<dbReference type="InterPro" id="IPR036249">
    <property type="entry name" value="Thioredoxin-like_sf"/>
</dbReference>
<evidence type="ECO:0000256" key="20">
    <source>
        <dbReference type="ARBA" id="ARBA00070586"/>
    </source>
</evidence>
<evidence type="ECO:0000259" key="27">
    <source>
        <dbReference type="PROSITE" id="PS50192"/>
    </source>
</evidence>
<keyword evidence="29" id="KW-1185">Reference proteome</keyword>
<dbReference type="Pfam" id="PF01553">
    <property type="entry name" value="Acyltransferase"/>
    <property type="match status" value="1"/>
</dbReference>
<evidence type="ECO:0000256" key="2">
    <source>
        <dbReference type="ARBA" id="ARBA00004211"/>
    </source>
</evidence>
<feature type="domain" description="T-SNARE coiled-coil homology" evidence="27">
    <location>
        <begin position="214"/>
        <end position="276"/>
    </location>
</feature>
<evidence type="ECO:0000256" key="10">
    <source>
        <dbReference type="ARBA" id="ARBA00022679"/>
    </source>
</evidence>
<dbReference type="CDD" id="cd15844">
    <property type="entry name" value="SNARE_syntaxin5"/>
    <property type="match status" value="1"/>
</dbReference>
<dbReference type="SMART" id="SM00397">
    <property type="entry name" value="t_SNARE"/>
    <property type="match status" value="1"/>
</dbReference>
<dbReference type="InterPro" id="IPR013083">
    <property type="entry name" value="Znf_RING/FYVE/PHD"/>
</dbReference>
<dbReference type="GO" id="GO:0006836">
    <property type="term" value="P:neurotransmitter transport"/>
    <property type="evidence" value="ECO:0007669"/>
    <property type="project" value="UniProtKB-KW"/>
</dbReference>
<dbReference type="Proteomes" id="UP000095283">
    <property type="component" value="Unplaced"/>
</dbReference>
<comment type="subunit">
    <text evidence="7">Homodimer.</text>
</comment>
<evidence type="ECO:0000256" key="19">
    <source>
        <dbReference type="ARBA" id="ARBA00023136"/>
    </source>
</evidence>
<dbReference type="Gene3D" id="1.20.1050.10">
    <property type="match status" value="1"/>
</dbReference>
<evidence type="ECO:0000256" key="5">
    <source>
        <dbReference type="ARBA" id="ARBA00009063"/>
    </source>
</evidence>
<evidence type="ECO:0000256" key="11">
    <source>
        <dbReference type="ARBA" id="ARBA00022692"/>
    </source>
</evidence>
<accession>A0A1I7XIK6</accession>
<dbReference type="SUPFAM" id="SSF47661">
    <property type="entry name" value="t-snare proteins"/>
    <property type="match status" value="1"/>
</dbReference>
<dbReference type="Pfam" id="PF25563">
    <property type="entry name" value="TPR_SYVN1_N"/>
    <property type="match status" value="1"/>
</dbReference>
<feature type="transmembrane region" description="Helical" evidence="25">
    <location>
        <begin position="396"/>
        <end position="419"/>
    </location>
</feature>
<dbReference type="Pfam" id="PF13639">
    <property type="entry name" value="zf-RING_2"/>
    <property type="match status" value="1"/>
</dbReference>
<evidence type="ECO:0000313" key="30">
    <source>
        <dbReference type="WBParaSite" id="Hba_17345"/>
    </source>
</evidence>
<proteinExistence type="inferred from homology"/>
<dbReference type="CDD" id="cd16479">
    <property type="entry name" value="RING-H2_synoviolin"/>
    <property type="match status" value="1"/>
</dbReference>
<dbReference type="PROSITE" id="PS50089">
    <property type="entry name" value="ZF_RING_2"/>
    <property type="match status" value="1"/>
</dbReference>
<protein>
    <recommendedName>
        <fullName evidence="20">E3 ubiquitin-protein ligase hrd-1</fullName>
        <ecNumber evidence="8">2.3.2.27</ecNumber>
    </recommendedName>
    <alternativeName>
        <fullName evidence="22">RING-type E3 ubiquitin transferase hrd-1</fullName>
    </alternativeName>
    <alternativeName>
        <fullName evidence="21">Suppressor/enhancer of lin-12</fullName>
    </alternativeName>
</protein>
<organism evidence="29 30">
    <name type="scientific">Heterorhabditis bacteriophora</name>
    <name type="common">Entomopathogenic nematode worm</name>
    <dbReference type="NCBI Taxonomy" id="37862"/>
    <lineage>
        <taxon>Eukaryota</taxon>
        <taxon>Metazoa</taxon>
        <taxon>Ecdysozoa</taxon>
        <taxon>Nematoda</taxon>
        <taxon>Chromadorea</taxon>
        <taxon>Rhabditida</taxon>
        <taxon>Rhabditina</taxon>
        <taxon>Rhabditomorpha</taxon>
        <taxon>Strongyloidea</taxon>
        <taxon>Heterorhabditidae</taxon>
        <taxon>Heterorhabditis</taxon>
    </lineage>
</organism>
<dbReference type="PANTHER" id="PTHR22763">
    <property type="entry name" value="RING ZINC FINGER PROTEIN"/>
    <property type="match status" value="1"/>
</dbReference>
<evidence type="ECO:0000256" key="12">
    <source>
        <dbReference type="ARBA" id="ARBA00022723"/>
    </source>
</evidence>
<evidence type="ECO:0000256" key="7">
    <source>
        <dbReference type="ARBA" id="ARBA00011738"/>
    </source>
</evidence>
<feature type="domain" description="RING-type" evidence="26">
    <location>
        <begin position="520"/>
        <end position="561"/>
    </location>
</feature>
<dbReference type="Pfam" id="PF13417">
    <property type="entry name" value="GST_N_3"/>
    <property type="match status" value="1"/>
</dbReference>
<feature type="region of interest" description="Disordered" evidence="24">
    <location>
        <begin position="610"/>
        <end position="663"/>
    </location>
</feature>
<dbReference type="PROSITE" id="PS50192">
    <property type="entry name" value="T_SNARE"/>
    <property type="match status" value="1"/>
</dbReference>
<keyword evidence="12" id="KW-0479">Metal-binding</keyword>
<dbReference type="InterPro" id="IPR050731">
    <property type="entry name" value="HRD1_E3_ubiq-ligases"/>
</dbReference>
<dbReference type="InterPro" id="IPR000727">
    <property type="entry name" value="T_SNARE_dom"/>
</dbReference>
<feature type="transmembrane region" description="Helical" evidence="25">
    <location>
        <begin position="854"/>
        <end position="880"/>
    </location>
</feature>
<feature type="transmembrane region" description="Helical" evidence="25">
    <location>
        <begin position="331"/>
        <end position="349"/>
    </location>
</feature>
<name>A0A1I7XIK6_HETBA</name>
<feature type="region of interest" description="Disordered" evidence="24">
    <location>
        <begin position="801"/>
        <end position="822"/>
    </location>
</feature>
<keyword evidence="14" id="KW-0532">Neurotransmitter transport</keyword>
<keyword evidence="11 25" id="KW-0812">Transmembrane</keyword>
<evidence type="ECO:0000256" key="18">
    <source>
        <dbReference type="ARBA" id="ARBA00022989"/>
    </source>
</evidence>
<comment type="catalytic activity">
    <reaction evidence="1">
        <text>S-ubiquitinyl-[E2 ubiquitin-conjugating enzyme]-L-cysteine + [acceptor protein]-L-lysine = [E2 ubiquitin-conjugating enzyme]-L-cysteine + N(6)-ubiquitinyl-[acceptor protein]-L-lysine.</text>
        <dbReference type="EC" id="2.3.2.27"/>
    </reaction>
</comment>
<evidence type="ECO:0000256" key="24">
    <source>
        <dbReference type="SAM" id="MobiDB-lite"/>
    </source>
</evidence>
<dbReference type="InterPro" id="IPR001841">
    <property type="entry name" value="Znf_RING"/>
</dbReference>
<evidence type="ECO:0000259" key="28">
    <source>
        <dbReference type="PROSITE" id="PS50404"/>
    </source>
</evidence>
<dbReference type="Gene3D" id="3.30.40.10">
    <property type="entry name" value="Zinc/RING finger domain, C3HC4 (zinc finger)"/>
    <property type="match status" value="1"/>
</dbReference>
<dbReference type="Gene3D" id="3.40.30.10">
    <property type="entry name" value="Glutaredoxin"/>
    <property type="match status" value="1"/>
</dbReference>
<reference evidence="30" key="1">
    <citation type="submission" date="2016-11" db="UniProtKB">
        <authorList>
            <consortium name="WormBaseParasite"/>
        </authorList>
    </citation>
    <scope>IDENTIFICATION</scope>
</reference>
<dbReference type="InterPro" id="IPR010989">
    <property type="entry name" value="SNARE"/>
</dbReference>
<evidence type="ECO:0000256" key="15">
    <source>
        <dbReference type="ARBA" id="ARBA00022786"/>
    </source>
</evidence>
<comment type="subcellular location">
    <subcellularLocation>
        <location evidence="3">Endoplasmic reticulum membrane</location>
        <topology evidence="3">Multi-pass membrane protein</topology>
    </subcellularLocation>
    <subcellularLocation>
        <location evidence="2">Membrane</location>
        <topology evidence="2">Single-pass type IV membrane protein</topology>
    </subcellularLocation>
</comment>
<dbReference type="GO" id="GO:0043161">
    <property type="term" value="P:proteasome-mediated ubiquitin-dependent protein catabolic process"/>
    <property type="evidence" value="ECO:0007669"/>
    <property type="project" value="TreeGrafter"/>
</dbReference>
<evidence type="ECO:0000256" key="22">
    <source>
        <dbReference type="ARBA" id="ARBA00078468"/>
    </source>
</evidence>
<dbReference type="Gene3D" id="1.20.58.70">
    <property type="match status" value="1"/>
</dbReference>
<feature type="region of interest" description="Disordered" evidence="24">
    <location>
        <begin position="739"/>
        <end position="775"/>
    </location>
</feature>
<keyword evidence="13 23" id="KW-0863">Zinc-finger</keyword>
<dbReference type="GO" id="GO:0005484">
    <property type="term" value="F:SNAP receptor activity"/>
    <property type="evidence" value="ECO:0007669"/>
    <property type="project" value="InterPro"/>
</dbReference>
<comment type="similarity">
    <text evidence="5">Belongs to the syntaxin family.</text>
</comment>
<evidence type="ECO:0000259" key="26">
    <source>
        <dbReference type="PROSITE" id="PS50089"/>
    </source>
</evidence>
<keyword evidence="9" id="KW-0813">Transport</keyword>
<dbReference type="FunFam" id="3.30.40.10:FF:000088">
    <property type="entry name" value="E3 ubiquitin-protein ligase synoviolin"/>
    <property type="match status" value="1"/>
</dbReference>
<evidence type="ECO:0000256" key="13">
    <source>
        <dbReference type="ARBA" id="ARBA00022771"/>
    </source>
</evidence>
<dbReference type="PROSITE" id="PS00914">
    <property type="entry name" value="SYNTAXIN"/>
    <property type="match status" value="1"/>
</dbReference>
<feature type="transmembrane region" description="Helical" evidence="25">
    <location>
        <begin position="440"/>
        <end position="464"/>
    </location>
</feature>
<dbReference type="GO" id="GO:0006886">
    <property type="term" value="P:intracellular protein transport"/>
    <property type="evidence" value="ECO:0007669"/>
    <property type="project" value="InterPro"/>
</dbReference>
<dbReference type="Pfam" id="PF05739">
    <property type="entry name" value="SNARE"/>
    <property type="match status" value="1"/>
</dbReference>
<sequence>MPSRDRTSEFKTTAKSYQMKVQANGNVGNTKKELLSDSIQFSQLAKRIGRDLSHTCVKMEKLAEIARKRSLFDERREIEHLSHVLKEDITSLNKQIAALQDFSRRRNGGVKNQGSGHSQLVVVGLQSKLASVSKDFQSVLEISTENMKHQKSRREKFSQADPVPMSLPSSSSTSSVRSRLLQDYDNGGGSVAVDIGTIESYKSQQQLTMRDHSESYAQARANTMETIEGSISELGQIFSQLASLVNEQGEMITRIDSNVEDTAINIDAAHSELVKYFHNISKNRWLMIKVFGVLMVCYIIVRKLHLSERAWHAVLETCLAFTVFRDDFSPVFVMQFVGLLFVKSFHWLADDRVDMMERSPVITLKFHLRMISIIAFLGAVDSYLVSHAYFTTLLKGASAQIVFGFEYAILMTLVIHVTIKYVLHMHDLRTAQAWENKAVYLLYAELLINLIRCVLYGLFALVMLRVHTFPLFSVRPFYLSIRALHKAFNDVVLSRRAINAMNNLFPIVTSEELSSMDATCIICREEMTAESSPKRLPCSHVFHAHCLRSWFQRQQTCPTCRTDILAVPGNRAANAPIPPQPLNAIGGVQQPPRLPGNFFPFMAHQFAFHPQPQQRQIPDNQDPAQNGIGAGARPDAPRAQPENTPGPNIPLTGLPSGVPLTDAHGVNATRQPFMPHACFYATMPPIPGIVISITIVFSFVDLQFSLLPNPSSNINISADVTVVTPQAPVFTHPLQEPHPTYINGQPHIHSQETSNGGTSERSPHVPKTLGSNEKATTLDTTFNADGYRQLASSDCCTGINSDGSSMSNNDSNSSNSVNSTQTDELRQRRLLSSLWLHKVSMFLFLSPLRPLLGWTFGLIILFTSLFGNYIITMFIFLVLLGKHSTWRQFMDRAISFWMTIPIGFLEFVFGMRVRVSGDEIEVDQPGLIIMNHRTRLDWMYIWSALYQINPWLITTNKISLKAQLKGLPGAGELLLFPEGTDKSPWTTTKSTEFAKKNGLRQLQYLLYPRIAGFYHLVTKMRKGRNVFKRLALTFIYICIAANYISFIYDVTIAYPYNTVQSEIDLVAKGKSPREVHFHIKKIPITEVPRSEVDAGRWLNNYKLTTLMLRKKSKEIKPTMFLPIIYEQTSISHIEKPVMSFCTPRFVLYDFEEQEESKVIRMIFAYANIPYKFKEIQRGDCVFEDYPFYSIPMLEINNRKLGSVLSICRQLGWRCALSGGTVNDDSEVDMIGEKVFAAKVRLKNWLDHIEHRKAHTCDVSKIMILKQKIYSTYPVTYITKNNLNSYYYLTPYGILSFCL</sequence>
<evidence type="ECO:0000256" key="4">
    <source>
        <dbReference type="ARBA" id="ARBA00004906"/>
    </source>
</evidence>
<dbReference type="InterPro" id="IPR057992">
    <property type="entry name" value="TPR_SYVN1_N"/>
</dbReference>
<dbReference type="GO" id="GO:0036503">
    <property type="term" value="P:ERAD pathway"/>
    <property type="evidence" value="ECO:0007669"/>
    <property type="project" value="TreeGrafter"/>
</dbReference>
<dbReference type="SUPFAM" id="SSF57850">
    <property type="entry name" value="RING/U-box"/>
    <property type="match status" value="1"/>
</dbReference>
<feature type="domain" description="GST N-terminal" evidence="28">
    <location>
        <begin position="1143"/>
        <end position="1218"/>
    </location>
</feature>
<dbReference type="InterPro" id="IPR004045">
    <property type="entry name" value="Glutathione_S-Trfase_N"/>
</dbReference>
<evidence type="ECO:0000256" key="23">
    <source>
        <dbReference type="PROSITE-ProRule" id="PRU00175"/>
    </source>
</evidence>
<feature type="region of interest" description="Disordered" evidence="24">
    <location>
        <begin position="147"/>
        <end position="174"/>
    </location>
</feature>
<dbReference type="EC" id="2.3.2.27" evidence="8"/>
<evidence type="ECO:0000256" key="16">
    <source>
        <dbReference type="ARBA" id="ARBA00022824"/>
    </source>
</evidence>
<keyword evidence="17" id="KW-0862">Zinc</keyword>
<evidence type="ECO:0000313" key="29">
    <source>
        <dbReference type="Proteomes" id="UP000095283"/>
    </source>
</evidence>
<keyword evidence="16" id="KW-0256">Endoplasmic reticulum</keyword>
<keyword evidence="19 25" id="KW-0472">Membrane</keyword>
<evidence type="ECO:0000256" key="17">
    <source>
        <dbReference type="ARBA" id="ARBA00022833"/>
    </source>
</evidence>
<dbReference type="GO" id="GO:0061630">
    <property type="term" value="F:ubiquitin protein ligase activity"/>
    <property type="evidence" value="ECO:0007669"/>
    <property type="project" value="UniProtKB-EC"/>
</dbReference>
<dbReference type="CDD" id="cd07990">
    <property type="entry name" value="LPLAT_LCLAT1-like"/>
    <property type="match status" value="1"/>
</dbReference>
<evidence type="ECO:0000256" key="6">
    <source>
        <dbReference type="ARBA" id="ARBA00010089"/>
    </source>
</evidence>
<dbReference type="InterPro" id="IPR006012">
    <property type="entry name" value="Syntaxin/epimorphin_CS"/>
</dbReference>
<evidence type="ECO:0000256" key="21">
    <source>
        <dbReference type="ARBA" id="ARBA00075113"/>
    </source>
</evidence>
<dbReference type="InterPro" id="IPR058051">
    <property type="entry name" value="Znf_RING_synoviolin"/>
</dbReference>
<evidence type="ECO:0000256" key="3">
    <source>
        <dbReference type="ARBA" id="ARBA00004477"/>
    </source>
</evidence>
<feature type="transmembrane region" description="Helical" evidence="25">
    <location>
        <begin position="1030"/>
        <end position="1048"/>
    </location>
</feature>
<dbReference type="SUPFAM" id="SSF52833">
    <property type="entry name" value="Thioredoxin-like"/>
    <property type="match status" value="1"/>
</dbReference>
<dbReference type="WBParaSite" id="Hba_17345">
    <property type="protein sequence ID" value="Hba_17345"/>
    <property type="gene ID" value="Hba_17345"/>
</dbReference>
<dbReference type="SMART" id="SM00184">
    <property type="entry name" value="RING"/>
    <property type="match status" value="1"/>
</dbReference>
<comment type="pathway">
    <text evidence="4">Protein modification; protein ubiquitination.</text>
</comment>
<evidence type="ECO:0000256" key="14">
    <source>
        <dbReference type="ARBA" id="ARBA00022775"/>
    </source>
</evidence>
<dbReference type="GO" id="GO:0008270">
    <property type="term" value="F:zinc ion binding"/>
    <property type="evidence" value="ECO:0007669"/>
    <property type="project" value="UniProtKB-KW"/>
</dbReference>
<evidence type="ECO:0000256" key="8">
    <source>
        <dbReference type="ARBA" id="ARBA00012483"/>
    </source>
</evidence>
<evidence type="ECO:0000256" key="1">
    <source>
        <dbReference type="ARBA" id="ARBA00000900"/>
    </source>
</evidence>
<dbReference type="SUPFAM" id="SSF69593">
    <property type="entry name" value="Glycerol-3-phosphate (1)-acyltransferase"/>
    <property type="match status" value="1"/>
</dbReference>
<feature type="compositionally biased region" description="Polar residues" evidence="24">
    <location>
        <begin position="751"/>
        <end position="760"/>
    </location>
</feature>
<dbReference type="SMART" id="SM00563">
    <property type="entry name" value="PlsC"/>
    <property type="match status" value="1"/>
</dbReference>
<dbReference type="GO" id="GO:0005789">
    <property type="term" value="C:endoplasmic reticulum membrane"/>
    <property type="evidence" value="ECO:0007669"/>
    <property type="project" value="UniProtKB-SubCell"/>
</dbReference>
<feature type="compositionally biased region" description="Low complexity" evidence="24">
    <location>
        <begin position="162"/>
        <end position="174"/>
    </location>
</feature>
<keyword evidence="15" id="KW-0833">Ubl conjugation pathway</keyword>
<evidence type="ECO:0000256" key="25">
    <source>
        <dbReference type="SAM" id="Phobius"/>
    </source>
</evidence>
<keyword evidence="18 25" id="KW-1133">Transmembrane helix</keyword>
<comment type="similarity">
    <text evidence="6">Belongs to the HRD1 family.</text>
</comment>
<dbReference type="PROSITE" id="PS50404">
    <property type="entry name" value="GST_NTER"/>
    <property type="match status" value="1"/>
</dbReference>
<dbReference type="InterPro" id="IPR002123">
    <property type="entry name" value="Plipid/glycerol_acylTrfase"/>
</dbReference>
<dbReference type="GO" id="GO:0016192">
    <property type="term" value="P:vesicle-mediated transport"/>
    <property type="evidence" value="ECO:0007669"/>
    <property type="project" value="InterPro"/>
</dbReference>
<dbReference type="PANTHER" id="PTHR22763:SF184">
    <property type="entry name" value="E3 UBIQUITIN-PROTEIN LIGASE SYNOVIOLIN"/>
    <property type="match status" value="1"/>
</dbReference>
<feature type="compositionally biased region" description="Polar residues" evidence="24">
    <location>
        <begin position="611"/>
        <end position="624"/>
    </location>
</feature>
<feature type="transmembrane region" description="Helical" evidence="25">
    <location>
        <begin position="285"/>
        <end position="301"/>
    </location>
</feature>
<evidence type="ECO:0000256" key="9">
    <source>
        <dbReference type="ARBA" id="ARBA00022448"/>
    </source>
</evidence>
<keyword evidence="10" id="KW-0808">Transferase</keyword>